<dbReference type="STRING" id="117157.SAMN04489717_4328"/>
<feature type="region of interest" description="Disordered" evidence="1">
    <location>
        <begin position="1"/>
        <end position="33"/>
    </location>
</feature>
<evidence type="ECO:0000313" key="3">
    <source>
        <dbReference type="Proteomes" id="UP000198983"/>
    </source>
</evidence>
<dbReference type="EMBL" id="LT629732">
    <property type="protein sequence ID" value="SDS91492.1"/>
    <property type="molecule type" value="Genomic_DNA"/>
</dbReference>
<sequence>MSGALFTVSPAPLERLPAHRATTQFDPSGKMGT</sequence>
<protein>
    <submittedName>
        <fullName evidence="2">Uncharacterized protein</fullName>
    </submittedName>
</protein>
<name>A0A1H1W3F8_9ACTN</name>
<evidence type="ECO:0000256" key="1">
    <source>
        <dbReference type="SAM" id="MobiDB-lite"/>
    </source>
</evidence>
<evidence type="ECO:0000313" key="2">
    <source>
        <dbReference type="EMBL" id="SDS91492.1"/>
    </source>
</evidence>
<proteinExistence type="predicted"/>
<organism evidence="2 3">
    <name type="scientific">Actinopolymorpha singaporensis</name>
    <dbReference type="NCBI Taxonomy" id="117157"/>
    <lineage>
        <taxon>Bacteria</taxon>
        <taxon>Bacillati</taxon>
        <taxon>Actinomycetota</taxon>
        <taxon>Actinomycetes</taxon>
        <taxon>Propionibacteriales</taxon>
        <taxon>Actinopolymorphaceae</taxon>
        <taxon>Actinopolymorpha</taxon>
    </lineage>
</organism>
<dbReference type="Proteomes" id="UP000198983">
    <property type="component" value="Chromosome I"/>
</dbReference>
<accession>A0A1H1W3F8</accession>
<keyword evidence="3" id="KW-1185">Reference proteome</keyword>
<reference evidence="2 3" key="1">
    <citation type="submission" date="2016-10" db="EMBL/GenBank/DDBJ databases">
        <authorList>
            <person name="de Groot N.N."/>
        </authorList>
    </citation>
    <scope>NUCLEOTIDE SEQUENCE [LARGE SCALE GENOMIC DNA]</scope>
    <source>
        <strain evidence="2 3">DSM 22024</strain>
    </source>
</reference>
<dbReference type="AlphaFoldDB" id="A0A1H1W3F8"/>
<gene>
    <name evidence="2" type="ORF">SAMN04489717_4328</name>
</gene>